<keyword evidence="1" id="KW-0472">Membrane</keyword>
<feature type="transmembrane region" description="Helical" evidence="1">
    <location>
        <begin position="114"/>
        <end position="137"/>
    </location>
</feature>
<feature type="transmembrane region" description="Helical" evidence="1">
    <location>
        <begin position="82"/>
        <end position="102"/>
    </location>
</feature>
<comment type="caution">
    <text evidence="2">The sequence shown here is derived from an EMBL/GenBank/DDBJ whole genome shotgun (WGS) entry which is preliminary data.</text>
</comment>
<organism evidence="2 3">
    <name type="scientific">Taibaiella lutea</name>
    <dbReference type="NCBI Taxonomy" id="2608001"/>
    <lineage>
        <taxon>Bacteria</taxon>
        <taxon>Pseudomonadati</taxon>
        <taxon>Bacteroidota</taxon>
        <taxon>Chitinophagia</taxon>
        <taxon>Chitinophagales</taxon>
        <taxon>Chitinophagaceae</taxon>
        <taxon>Taibaiella</taxon>
    </lineage>
</organism>
<keyword evidence="3" id="KW-1185">Reference proteome</keyword>
<dbReference type="Proteomes" id="UP000323632">
    <property type="component" value="Unassembled WGS sequence"/>
</dbReference>
<keyword evidence="1" id="KW-0812">Transmembrane</keyword>
<gene>
    <name evidence="2" type="ORF">F0919_06075</name>
</gene>
<dbReference type="AlphaFoldDB" id="A0A5M6CQ57"/>
<feature type="transmembrane region" description="Helical" evidence="1">
    <location>
        <begin position="264"/>
        <end position="283"/>
    </location>
</feature>
<dbReference type="SUPFAM" id="SSF52151">
    <property type="entry name" value="FabD/lysophospholipase-like"/>
    <property type="match status" value="1"/>
</dbReference>
<dbReference type="Gene3D" id="3.40.1090.10">
    <property type="entry name" value="Cytosolic phospholipase A2 catalytic domain"/>
    <property type="match status" value="1"/>
</dbReference>
<accession>A0A5M6CQ57</accession>
<dbReference type="EMBL" id="VWSH01000001">
    <property type="protein sequence ID" value="KAA5537237.1"/>
    <property type="molecule type" value="Genomic_DNA"/>
</dbReference>
<reference evidence="2 3" key="1">
    <citation type="submission" date="2019-09" db="EMBL/GenBank/DDBJ databases">
        <title>Genome sequence and assembly of Taibaiella sp.</title>
        <authorList>
            <person name="Chhetri G."/>
        </authorList>
    </citation>
    <scope>NUCLEOTIDE SEQUENCE [LARGE SCALE GENOMIC DNA]</scope>
    <source>
        <strain evidence="2 3">KVB11</strain>
    </source>
</reference>
<protein>
    <submittedName>
        <fullName evidence="2">Patatin-like phospholipase family protein</fullName>
    </submittedName>
</protein>
<feature type="transmembrane region" description="Helical" evidence="1">
    <location>
        <begin position="210"/>
        <end position="228"/>
    </location>
</feature>
<feature type="transmembrane region" description="Helical" evidence="1">
    <location>
        <begin position="234"/>
        <end position="257"/>
    </location>
</feature>
<dbReference type="InterPro" id="IPR016035">
    <property type="entry name" value="Acyl_Trfase/lysoPLipase"/>
</dbReference>
<name>A0A5M6CQ57_9BACT</name>
<evidence type="ECO:0000256" key="1">
    <source>
        <dbReference type="SAM" id="Phobius"/>
    </source>
</evidence>
<evidence type="ECO:0000313" key="2">
    <source>
        <dbReference type="EMBL" id="KAA5537237.1"/>
    </source>
</evidence>
<feature type="transmembrane region" description="Helical" evidence="1">
    <location>
        <begin position="42"/>
        <end position="62"/>
    </location>
</feature>
<evidence type="ECO:0000313" key="3">
    <source>
        <dbReference type="Proteomes" id="UP000323632"/>
    </source>
</evidence>
<sequence length="722" mass="81644">MILIFWLMLFAAVTGNLATHFGAQSLFVSPEYMGAISPNSFFLLGGCIAIFAMSWHITTFIIHSKRVPFLGSTHHAFLKYCINNSIIPLSFLITYGIVTARYLMINEGAPTLTIIMNLFAFYMGYIIMLLLSFFYFFRADRNILKILLSNVANPSIIREIIPYDSLDNEFELVRADSYMTHIFRIEKIKTPYEYNRRFLNMVLRRHHRNAVFAIFIAIVLILLLGIFMDNPFLRIPAAAGFMILFSIMLCAVGAFKYYLQSWEIIGWICIFGLASYLAGHGLFDLRSIAFGMKYDYKAAPAYNYSNLKNTFTDSAYLKDKNTEIHRLELWKQKAGKDSSGSTSKPPLVIISVSGGGSRASYWTFRCLQYADSITHGQLFRHNVFITGASGGMIGAAYWRSVHTQAALGKIEQPYNPAYQQLVGKDLLNAVIFSLACVDIISPFNKITIAGKRFNKDRGYAFDKELASNSKGLLNYTLKDYKGYEASGLSPMLLINGTIINDARRILISPQPVSYLTRSVNSLGNPNPIIDAVDFAAFFKNQDPMDMQIMSALRMSATFPIVLPVVKLPSYPEMNVMDAGLRDNFGTESSMRYLCTFKDWMNENAGEIIFLQIRDTKANEPSENDVENSMASMLFDPMFAIQQKWSGFQTYHQSYLADYVGDAFPGGKLKKITLQYVPQDKDKSAALNFHLTGREKKDLMQSVFNVDNQKGFEALKDILNKEK</sequence>
<proteinExistence type="predicted"/>
<keyword evidence="1" id="KW-1133">Transmembrane helix</keyword>